<dbReference type="Proteomes" id="UP001552299">
    <property type="component" value="Unassembled WGS sequence"/>
</dbReference>
<sequence length="119" mass="13283">MSPNQGPEALLGVSNHNLDCQTVSKLDKLIIESSGSTRQIQRAQERRIPTSLSQEIIYRTDHDQGDQYRPALILLEKGPKARGEEEKKRRREEGGDSSSTAAGVPTDRHLTPEFCRTPT</sequence>
<keyword evidence="3" id="KW-1185">Reference proteome</keyword>
<evidence type="ECO:0000313" key="3">
    <source>
        <dbReference type="Proteomes" id="UP001552299"/>
    </source>
</evidence>
<organism evidence="2 3">
    <name type="scientific">Dendrobium thyrsiflorum</name>
    <name type="common">Pinecone-like raceme dendrobium</name>
    <name type="synonym">Orchid</name>
    <dbReference type="NCBI Taxonomy" id="117978"/>
    <lineage>
        <taxon>Eukaryota</taxon>
        <taxon>Viridiplantae</taxon>
        <taxon>Streptophyta</taxon>
        <taxon>Embryophyta</taxon>
        <taxon>Tracheophyta</taxon>
        <taxon>Spermatophyta</taxon>
        <taxon>Magnoliopsida</taxon>
        <taxon>Liliopsida</taxon>
        <taxon>Asparagales</taxon>
        <taxon>Orchidaceae</taxon>
        <taxon>Epidendroideae</taxon>
        <taxon>Malaxideae</taxon>
        <taxon>Dendrobiinae</taxon>
        <taxon>Dendrobium</taxon>
    </lineage>
</organism>
<name>A0ABD0UFU7_DENTH</name>
<gene>
    <name evidence="2" type="ORF">M5K25_023580</name>
</gene>
<proteinExistence type="predicted"/>
<reference evidence="2 3" key="1">
    <citation type="journal article" date="2024" name="Plant Biotechnol. J.">
        <title>Dendrobium thyrsiflorum genome and its molecular insights into genes involved in important horticultural traits.</title>
        <authorList>
            <person name="Chen B."/>
            <person name="Wang J.Y."/>
            <person name="Zheng P.J."/>
            <person name="Li K.L."/>
            <person name="Liang Y.M."/>
            <person name="Chen X.F."/>
            <person name="Zhang C."/>
            <person name="Zhao X."/>
            <person name="He X."/>
            <person name="Zhang G.Q."/>
            <person name="Liu Z.J."/>
            <person name="Xu Q."/>
        </authorList>
    </citation>
    <scope>NUCLEOTIDE SEQUENCE [LARGE SCALE GENOMIC DNA]</scope>
    <source>
        <strain evidence="2">GZMU011</strain>
    </source>
</reference>
<dbReference type="AlphaFoldDB" id="A0ABD0UFU7"/>
<comment type="caution">
    <text evidence="2">The sequence shown here is derived from an EMBL/GenBank/DDBJ whole genome shotgun (WGS) entry which is preliminary data.</text>
</comment>
<protein>
    <submittedName>
        <fullName evidence="2">Uncharacterized protein</fullName>
    </submittedName>
</protein>
<feature type="compositionally biased region" description="Basic and acidic residues" evidence="1">
    <location>
        <begin position="77"/>
        <end position="94"/>
    </location>
</feature>
<evidence type="ECO:0000313" key="2">
    <source>
        <dbReference type="EMBL" id="KAL0909058.1"/>
    </source>
</evidence>
<accession>A0ABD0UFU7</accession>
<evidence type="ECO:0000256" key="1">
    <source>
        <dbReference type="SAM" id="MobiDB-lite"/>
    </source>
</evidence>
<feature type="region of interest" description="Disordered" evidence="1">
    <location>
        <begin position="59"/>
        <end position="119"/>
    </location>
</feature>
<dbReference type="EMBL" id="JANQDX010000017">
    <property type="protein sequence ID" value="KAL0909058.1"/>
    <property type="molecule type" value="Genomic_DNA"/>
</dbReference>